<accession>K6UP10</accession>
<dbReference type="SUPFAM" id="SSF117987">
    <property type="entry name" value="CRISPR-associated protein"/>
    <property type="match status" value="2"/>
</dbReference>
<protein>
    <submittedName>
        <fullName evidence="1">Putative CRISPR-associated protein</fullName>
    </submittedName>
</protein>
<evidence type="ECO:0000313" key="1">
    <source>
        <dbReference type="EMBL" id="GAB79421.1"/>
    </source>
</evidence>
<dbReference type="AlphaFoldDB" id="K6UP10"/>
<dbReference type="OrthoDB" id="9795689at2"/>
<evidence type="ECO:0000313" key="2">
    <source>
        <dbReference type="Proteomes" id="UP000008495"/>
    </source>
</evidence>
<dbReference type="SMART" id="SM01101">
    <property type="entry name" value="CRISPR_assoc"/>
    <property type="match status" value="1"/>
</dbReference>
<name>K6UP10_9MICO</name>
<gene>
    <name evidence="1" type="ORF">AUCHE_25_00020</name>
</gene>
<dbReference type="InterPro" id="IPR010179">
    <property type="entry name" value="CRISPR-assoc_prot_Cse3"/>
</dbReference>
<proteinExistence type="predicted"/>
<dbReference type="Gene3D" id="3.30.70.1210">
    <property type="entry name" value="Crispr-associated protein, domain 2"/>
    <property type="match status" value="1"/>
</dbReference>
<dbReference type="RefSeq" id="WP_006504179.1">
    <property type="nucleotide sequence ID" value="NZ_BAGZ01000025.1"/>
</dbReference>
<keyword evidence="2" id="KW-1185">Reference proteome</keyword>
<dbReference type="eggNOG" id="ENOG5030BEK">
    <property type="taxonomic scope" value="Bacteria"/>
</dbReference>
<dbReference type="CDD" id="cd09727">
    <property type="entry name" value="Cas6_I-E"/>
    <property type="match status" value="1"/>
</dbReference>
<organism evidence="1 2">
    <name type="scientific">Austwickia chelonae NBRC 105200</name>
    <dbReference type="NCBI Taxonomy" id="1184607"/>
    <lineage>
        <taxon>Bacteria</taxon>
        <taxon>Bacillati</taxon>
        <taxon>Actinomycetota</taxon>
        <taxon>Actinomycetes</taxon>
        <taxon>Micrococcales</taxon>
        <taxon>Dermatophilaceae</taxon>
        <taxon>Austwickia</taxon>
    </lineage>
</organism>
<dbReference type="EMBL" id="BAGZ01000025">
    <property type="protein sequence ID" value="GAB79421.1"/>
    <property type="molecule type" value="Genomic_DNA"/>
</dbReference>
<dbReference type="STRING" id="100225.SAMN05421595_2475"/>
<dbReference type="Proteomes" id="UP000008495">
    <property type="component" value="Unassembled WGS sequence"/>
</dbReference>
<dbReference type="Gene3D" id="3.30.70.1200">
    <property type="entry name" value="Crispr-associated protein, domain 1"/>
    <property type="match status" value="1"/>
</dbReference>
<comment type="caution">
    <text evidence="1">The sequence shown here is derived from an EMBL/GenBank/DDBJ whole genome shotgun (WGS) entry which is preliminary data.</text>
</comment>
<dbReference type="Pfam" id="PF08798">
    <property type="entry name" value="CRISPR_assoc"/>
    <property type="match status" value="1"/>
</dbReference>
<dbReference type="NCBIfam" id="TIGR01907">
    <property type="entry name" value="casE_Cse3"/>
    <property type="match status" value="1"/>
</dbReference>
<reference evidence="1 2" key="1">
    <citation type="submission" date="2012-08" db="EMBL/GenBank/DDBJ databases">
        <title>Whole genome shotgun sequence of Austwickia chelonae NBRC 105200.</title>
        <authorList>
            <person name="Yoshida I."/>
            <person name="Hosoyama A."/>
            <person name="Tsuchikane K."/>
            <person name="Katsumata H."/>
            <person name="Ando Y."/>
            <person name="Ohji S."/>
            <person name="Hamada M."/>
            <person name="Tamura T."/>
            <person name="Yamazoe A."/>
            <person name="Yamazaki S."/>
            <person name="Fujita N."/>
        </authorList>
    </citation>
    <scope>NUCLEOTIDE SEQUENCE [LARGE SCALE GENOMIC DNA]</scope>
    <source>
        <strain evidence="1 2">NBRC 105200</strain>
    </source>
</reference>
<sequence>MYLTKFSLNPSRRGTRHLLGSPQRMHAAVLACYPPEAQTGRVLWRVDRPQRHECFLYVVGAAEPDLTTLVEQAGWPMTQTWQTTTYAPFLSRLADGQRWRFRLSANPVHVLRQEGAPRGKVVPHVTAHQQEQWLREHGAGWGFSICDPEGAAEGGVVVTGRQADAFSRGDPAGGRRGRVTISRVQFDGALTVTDVGLFREALVGGMGRAKAYGCGLMTLARPR</sequence>